<feature type="domain" description="GtrA/DPMS transmembrane" evidence="10">
    <location>
        <begin position="266"/>
        <end position="379"/>
    </location>
</feature>
<keyword evidence="6 8" id="KW-1133">Transmembrane helix</keyword>
<dbReference type="OrthoDB" id="9810303at2"/>
<dbReference type="GO" id="GO:0000271">
    <property type="term" value="P:polysaccharide biosynthetic process"/>
    <property type="evidence" value="ECO:0007669"/>
    <property type="project" value="InterPro"/>
</dbReference>
<evidence type="ECO:0000256" key="2">
    <source>
        <dbReference type="ARBA" id="ARBA00006739"/>
    </source>
</evidence>
<dbReference type="InterPro" id="IPR039528">
    <property type="entry name" value="DPM1-like"/>
</dbReference>
<evidence type="ECO:0000313" key="12">
    <source>
        <dbReference type="Proteomes" id="UP000305778"/>
    </source>
</evidence>
<keyword evidence="3" id="KW-0328">Glycosyltransferase</keyword>
<reference evidence="11 12" key="1">
    <citation type="submission" date="2019-04" db="EMBL/GenBank/DDBJ databases">
        <title>Streptomyces oryziradicis sp. nov., a novel actinomycete isolated from rhizosphere soil of rice (Oryza sativa L.).</title>
        <authorList>
            <person name="Li C."/>
        </authorList>
    </citation>
    <scope>NUCLEOTIDE SEQUENCE [LARGE SCALE GENOMIC DNA]</scope>
    <source>
        <strain evidence="11 12">NEAU-C40</strain>
    </source>
</reference>
<evidence type="ECO:0000256" key="4">
    <source>
        <dbReference type="ARBA" id="ARBA00022679"/>
    </source>
</evidence>
<evidence type="ECO:0000313" key="11">
    <source>
        <dbReference type="EMBL" id="TKA13542.1"/>
    </source>
</evidence>
<evidence type="ECO:0000256" key="1">
    <source>
        <dbReference type="ARBA" id="ARBA00004141"/>
    </source>
</evidence>
<keyword evidence="4 11" id="KW-0808">Transferase</keyword>
<feature type="transmembrane region" description="Helical" evidence="8">
    <location>
        <begin position="356"/>
        <end position="376"/>
    </location>
</feature>
<feature type="transmembrane region" description="Helical" evidence="8">
    <location>
        <begin position="263"/>
        <end position="285"/>
    </location>
</feature>
<dbReference type="EMBL" id="SUMC01000001">
    <property type="protein sequence ID" value="TKA13542.1"/>
    <property type="molecule type" value="Genomic_DNA"/>
</dbReference>
<dbReference type="AlphaFoldDB" id="A0A4U0STW6"/>
<dbReference type="InterPro" id="IPR007267">
    <property type="entry name" value="GtrA_DPMS_TM"/>
</dbReference>
<dbReference type="Proteomes" id="UP000305778">
    <property type="component" value="Unassembled WGS sequence"/>
</dbReference>
<feature type="transmembrane region" description="Helical" evidence="8">
    <location>
        <begin position="297"/>
        <end position="317"/>
    </location>
</feature>
<accession>A0A4U0STW6</accession>
<dbReference type="GO" id="GO:0004582">
    <property type="term" value="F:dolichyl-phosphate beta-D-mannosyltransferase activity"/>
    <property type="evidence" value="ECO:0007669"/>
    <property type="project" value="InterPro"/>
</dbReference>
<comment type="subcellular location">
    <subcellularLocation>
        <location evidence="1">Membrane</location>
        <topology evidence="1">Multi-pass membrane protein</topology>
    </subcellularLocation>
</comment>
<evidence type="ECO:0000256" key="6">
    <source>
        <dbReference type="ARBA" id="ARBA00022989"/>
    </source>
</evidence>
<protein>
    <submittedName>
        <fullName evidence="11">Glycosyltransferase family 2 protein</fullName>
    </submittedName>
</protein>
<sequence length="393" mass="42213">MVTTTGSPLHVSVPDAVSAPPALSLVVPTFNEAANIDELLSRICAALPKDLPVEVLFVDDSTDNTPEVIADAALRCAVPVAVHHRAEAKGGLGGAVVEGIARTTAPWVVVMDADLQHPPQLVPELIGCGEQSGAELVVASRYADGGSRGGLAGTYRRLVSGSSTALAKAVFPRVLRGISDPMSGFFAIRRTAVDRGLRGEGLRPLGYKILLELAVRCRPNGIAELPYEFSERFAGESKSTLREGLRFLRHLVLLRCSDARARMVVFGLIGASGFLPNLALLWLLIHGTGMHYVPAEVIANQAGLFWNFLLMDSLVYQNHRRHRSRPLRFLNFAVLGNVDLVARIPLLALLVTTLGIGPVTATAISLVLVFALRYLIVDRLLYLKRSADPALGS</sequence>
<dbReference type="InterPro" id="IPR029044">
    <property type="entry name" value="Nucleotide-diphossugar_trans"/>
</dbReference>
<feature type="transmembrane region" description="Helical" evidence="8">
    <location>
        <begin position="329"/>
        <end position="350"/>
    </location>
</feature>
<comment type="similarity">
    <text evidence="2">Belongs to the glycosyltransferase 2 family.</text>
</comment>
<dbReference type="PANTHER" id="PTHR43398:SF1">
    <property type="entry name" value="DOLICHOL-PHOSPHATE MANNOSYLTRANSFERASE SUBUNIT 1"/>
    <property type="match status" value="1"/>
</dbReference>
<evidence type="ECO:0000256" key="5">
    <source>
        <dbReference type="ARBA" id="ARBA00022692"/>
    </source>
</evidence>
<dbReference type="Gene3D" id="3.90.550.10">
    <property type="entry name" value="Spore Coat Polysaccharide Biosynthesis Protein SpsA, Chain A"/>
    <property type="match status" value="1"/>
</dbReference>
<dbReference type="GO" id="GO:0035269">
    <property type="term" value="P:protein O-linked glycosylation via mannose"/>
    <property type="evidence" value="ECO:0007669"/>
    <property type="project" value="TreeGrafter"/>
</dbReference>
<evidence type="ECO:0000256" key="8">
    <source>
        <dbReference type="SAM" id="Phobius"/>
    </source>
</evidence>
<gene>
    <name evidence="11" type="ORF">FCI23_00920</name>
</gene>
<keyword evidence="12" id="KW-1185">Reference proteome</keyword>
<comment type="caution">
    <text evidence="11">The sequence shown here is derived from an EMBL/GenBank/DDBJ whole genome shotgun (WGS) entry which is preliminary data.</text>
</comment>
<name>A0A4U0STW6_9ACTN</name>
<evidence type="ECO:0000259" key="9">
    <source>
        <dbReference type="Pfam" id="PF00535"/>
    </source>
</evidence>
<keyword evidence="7 8" id="KW-0472">Membrane</keyword>
<evidence type="ECO:0000256" key="7">
    <source>
        <dbReference type="ARBA" id="ARBA00023136"/>
    </source>
</evidence>
<dbReference type="GO" id="GO:0006506">
    <property type="term" value="P:GPI anchor biosynthetic process"/>
    <property type="evidence" value="ECO:0007669"/>
    <property type="project" value="TreeGrafter"/>
</dbReference>
<dbReference type="CDD" id="cd06442">
    <property type="entry name" value="DPM1_like"/>
    <property type="match status" value="1"/>
</dbReference>
<dbReference type="InterPro" id="IPR001173">
    <property type="entry name" value="Glyco_trans_2-like"/>
</dbReference>
<dbReference type="PANTHER" id="PTHR43398">
    <property type="entry name" value="DOLICHOL-PHOSPHATE MANNOSYLTRANSFERASE SUBUNIT 1"/>
    <property type="match status" value="1"/>
</dbReference>
<dbReference type="GO" id="GO:0016020">
    <property type="term" value="C:membrane"/>
    <property type="evidence" value="ECO:0007669"/>
    <property type="project" value="UniProtKB-SubCell"/>
</dbReference>
<feature type="domain" description="Glycosyltransferase 2-like" evidence="9">
    <location>
        <begin position="24"/>
        <end position="194"/>
    </location>
</feature>
<organism evidence="11 12">
    <name type="scientific">Actinacidiphila oryziradicis</name>
    <dbReference type="NCBI Taxonomy" id="2571141"/>
    <lineage>
        <taxon>Bacteria</taxon>
        <taxon>Bacillati</taxon>
        <taxon>Actinomycetota</taxon>
        <taxon>Actinomycetes</taxon>
        <taxon>Kitasatosporales</taxon>
        <taxon>Streptomycetaceae</taxon>
        <taxon>Actinacidiphila</taxon>
    </lineage>
</organism>
<proteinExistence type="inferred from homology"/>
<dbReference type="SUPFAM" id="SSF53448">
    <property type="entry name" value="Nucleotide-diphospho-sugar transferases"/>
    <property type="match status" value="1"/>
</dbReference>
<dbReference type="Pfam" id="PF04138">
    <property type="entry name" value="GtrA_DPMS_TM"/>
    <property type="match status" value="1"/>
</dbReference>
<dbReference type="GO" id="GO:0006488">
    <property type="term" value="P:dolichol-linked oligosaccharide biosynthetic process"/>
    <property type="evidence" value="ECO:0007669"/>
    <property type="project" value="TreeGrafter"/>
</dbReference>
<evidence type="ECO:0000256" key="3">
    <source>
        <dbReference type="ARBA" id="ARBA00022676"/>
    </source>
</evidence>
<evidence type="ECO:0000259" key="10">
    <source>
        <dbReference type="Pfam" id="PF04138"/>
    </source>
</evidence>
<keyword evidence="5 8" id="KW-0812">Transmembrane</keyword>
<dbReference type="Pfam" id="PF00535">
    <property type="entry name" value="Glycos_transf_2"/>
    <property type="match status" value="1"/>
</dbReference>